<dbReference type="InterPro" id="IPR009577">
    <property type="entry name" value="Sm_multidrug_ex"/>
</dbReference>
<dbReference type="AlphaFoldDB" id="A0A7C6AF81"/>
<protein>
    <submittedName>
        <fullName evidence="2">Small multi-drug export</fullName>
    </submittedName>
</protein>
<feature type="transmembrane region" description="Helical" evidence="1">
    <location>
        <begin position="46"/>
        <end position="65"/>
    </location>
</feature>
<evidence type="ECO:0000256" key="1">
    <source>
        <dbReference type="SAM" id="Phobius"/>
    </source>
</evidence>
<comment type="caution">
    <text evidence="2">The sequence shown here is derived from an EMBL/GenBank/DDBJ whole genome shotgun (WGS) entry which is preliminary data.</text>
</comment>
<organism evidence="2">
    <name type="scientific">candidate division WOR-3 bacterium</name>
    <dbReference type="NCBI Taxonomy" id="2052148"/>
    <lineage>
        <taxon>Bacteria</taxon>
        <taxon>Bacteria division WOR-3</taxon>
    </lineage>
</organism>
<keyword evidence="1" id="KW-0472">Membrane</keyword>
<dbReference type="PANTHER" id="PTHR36007:SF2">
    <property type="entry name" value="TRANSPORT PROTEIN-RELATED"/>
    <property type="match status" value="1"/>
</dbReference>
<proteinExistence type="predicted"/>
<sequence length="177" mass="19745">MTPQELVARGFSPEWAVFLTSMIPVVELRGALPLAINLFKIPWPKAFLISFIGNVLPVPFILFFLKPVTDLLCRVSLFKRFFEWLFSKTRKKSAIIEKYEELGLLLFVAIPLPGTGAWTGALLAYLMGLDFKKSMFFISIGVFIAGVIVTSLCLIGWIGAIIAISAIVIFVLIRIFS</sequence>
<gene>
    <name evidence="2" type="ORF">ENV70_04170</name>
</gene>
<feature type="transmembrane region" description="Helical" evidence="1">
    <location>
        <begin position="134"/>
        <end position="151"/>
    </location>
</feature>
<dbReference type="Pfam" id="PF06695">
    <property type="entry name" value="Sm_multidrug_ex"/>
    <property type="match status" value="1"/>
</dbReference>
<keyword evidence="1" id="KW-1133">Transmembrane helix</keyword>
<dbReference type="PANTHER" id="PTHR36007">
    <property type="entry name" value="TRANSPORT PROTEIN-RELATED"/>
    <property type="match status" value="1"/>
</dbReference>
<evidence type="ECO:0000313" key="2">
    <source>
        <dbReference type="EMBL" id="HHS62796.1"/>
    </source>
</evidence>
<dbReference type="EMBL" id="DTHJ01000086">
    <property type="protein sequence ID" value="HHS62796.1"/>
    <property type="molecule type" value="Genomic_DNA"/>
</dbReference>
<name>A0A7C6AF81_UNCW3</name>
<accession>A0A7C6AF81</accession>
<reference evidence="2" key="1">
    <citation type="journal article" date="2020" name="mSystems">
        <title>Genome- and Community-Level Interaction Insights into Carbon Utilization and Element Cycling Functions of Hydrothermarchaeota in Hydrothermal Sediment.</title>
        <authorList>
            <person name="Zhou Z."/>
            <person name="Liu Y."/>
            <person name="Xu W."/>
            <person name="Pan J."/>
            <person name="Luo Z.H."/>
            <person name="Li M."/>
        </authorList>
    </citation>
    <scope>NUCLEOTIDE SEQUENCE [LARGE SCALE GENOMIC DNA]</scope>
    <source>
        <strain evidence="2">SpSt-783</strain>
    </source>
</reference>
<feature type="transmembrane region" description="Helical" evidence="1">
    <location>
        <begin position="102"/>
        <end position="127"/>
    </location>
</feature>
<keyword evidence="1" id="KW-0812">Transmembrane</keyword>